<proteinExistence type="predicted"/>
<name>A0A2S9QQ70_9MICO</name>
<dbReference type="EMBL" id="MWZD01000014">
    <property type="protein sequence ID" value="PRI11737.1"/>
    <property type="molecule type" value="Genomic_DNA"/>
</dbReference>
<reference evidence="2 3" key="1">
    <citation type="journal article" date="2017" name="New Microbes New Infect">
        <title>Genome sequence of 'Leucobacter massiliensis' sp. nov. isolated from human pharynx after travel to the 2014 Hajj.</title>
        <authorList>
            <person name="Leangapichart T."/>
            <person name="Gautret P."/>
            <person name="Nguyen T.T."/>
            <person name="Armstrong N."/>
            <person name="Rolain J.M."/>
        </authorList>
    </citation>
    <scope>NUCLEOTIDE SEQUENCE [LARGE SCALE GENOMIC DNA]</scope>
    <source>
        <strain evidence="2 3">122RC15</strain>
    </source>
</reference>
<sequence length="70" mass="7507">MSLLATIAVAAEEGHHVVNELPFPAPLFGLIALVALASLVVLTYSFRDVANRHSAKAEAYAREHGGEQQH</sequence>
<keyword evidence="3" id="KW-1185">Reference proteome</keyword>
<protein>
    <recommendedName>
        <fullName evidence="4">4-hydroxybenzoate polyprenyltransferase</fullName>
    </recommendedName>
</protein>
<dbReference type="RefSeq" id="WP_105804677.1">
    <property type="nucleotide sequence ID" value="NZ_MWZD01000014.1"/>
</dbReference>
<dbReference type="Proteomes" id="UP000238650">
    <property type="component" value="Unassembled WGS sequence"/>
</dbReference>
<comment type="caution">
    <text evidence="2">The sequence shown here is derived from an EMBL/GenBank/DDBJ whole genome shotgun (WGS) entry which is preliminary data.</text>
</comment>
<accession>A0A2S9QQ70</accession>
<evidence type="ECO:0000256" key="1">
    <source>
        <dbReference type="SAM" id="Phobius"/>
    </source>
</evidence>
<keyword evidence="1" id="KW-1133">Transmembrane helix</keyword>
<evidence type="ECO:0000313" key="3">
    <source>
        <dbReference type="Proteomes" id="UP000238650"/>
    </source>
</evidence>
<evidence type="ECO:0008006" key="4">
    <source>
        <dbReference type="Google" id="ProtNLM"/>
    </source>
</evidence>
<keyword evidence="1" id="KW-0812">Transmembrane</keyword>
<feature type="transmembrane region" description="Helical" evidence="1">
    <location>
        <begin position="24"/>
        <end position="46"/>
    </location>
</feature>
<evidence type="ECO:0000313" key="2">
    <source>
        <dbReference type="EMBL" id="PRI11737.1"/>
    </source>
</evidence>
<gene>
    <name evidence="2" type="ORF">B4915_04665</name>
</gene>
<organism evidence="2 3">
    <name type="scientific">Leucobacter massiliensis</name>
    <dbReference type="NCBI Taxonomy" id="1686285"/>
    <lineage>
        <taxon>Bacteria</taxon>
        <taxon>Bacillati</taxon>
        <taxon>Actinomycetota</taxon>
        <taxon>Actinomycetes</taxon>
        <taxon>Micrococcales</taxon>
        <taxon>Microbacteriaceae</taxon>
        <taxon>Leucobacter</taxon>
    </lineage>
</organism>
<keyword evidence="1" id="KW-0472">Membrane</keyword>
<dbReference type="AlphaFoldDB" id="A0A2S9QQ70"/>